<protein>
    <submittedName>
        <fullName evidence="1">Uncharacterized protein</fullName>
    </submittedName>
</protein>
<organism evidence="1 2">
    <name type="scientific">Kangiella spongicola</name>
    <dbReference type="NCBI Taxonomy" id="796379"/>
    <lineage>
        <taxon>Bacteria</taxon>
        <taxon>Pseudomonadati</taxon>
        <taxon>Pseudomonadota</taxon>
        <taxon>Gammaproteobacteria</taxon>
        <taxon>Kangiellales</taxon>
        <taxon>Kangiellaceae</taxon>
        <taxon>Kangiella</taxon>
    </lineage>
</organism>
<reference evidence="1 2" key="1">
    <citation type="submission" date="2018-05" db="EMBL/GenBank/DDBJ databases">
        <title>Kangiella spongicola genome sequence.</title>
        <authorList>
            <person name="Maclea K.S."/>
            <person name="Goen A.E."/>
            <person name="Kelley C."/>
            <person name="Underriner A."/>
            <person name="Silverwood T."/>
            <person name="Trachtenberg A.M."/>
        </authorList>
    </citation>
    <scope>NUCLEOTIDE SEQUENCE [LARGE SCALE GENOMIC DNA]</scope>
    <source>
        <strain evidence="1 2">ATCC BAA-2076</strain>
    </source>
</reference>
<dbReference type="Proteomes" id="UP000247689">
    <property type="component" value="Unassembled WGS sequence"/>
</dbReference>
<keyword evidence="2" id="KW-1185">Reference proteome</keyword>
<dbReference type="RefSeq" id="WP_110200306.1">
    <property type="nucleotide sequence ID" value="NZ_QICH01000001.1"/>
</dbReference>
<evidence type="ECO:0000313" key="1">
    <source>
        <dbReference type="EMBL" id="PXF64364.1"/>
    </source>
</evidence>
<accession>A0A318DAT5</accession>
<dbReference type="PROSITE" id="PS51257">
    <property type="entry name" value="PROKAR_LIPOPROTEIN"/>
    <property type="match status" value="1"/>
</dbReference>
<gene>
    <name evidence="1" type="ORF">DL796_04280</name>
</gene>
<proteinExistence type="predicted"/>
<dbReference type="EMBL" id="QICH01000001">
    <property type="protein sequence ID" value="PXF64364.1"/>
    <property type="molecule type" value="Genomic_DNA"/>
</dbReference>
<dbReference type="AlphaFoldDB" id="A0A318DAT5"/>
<comment type="caution">
    <text evidence="1">The sequence shown here is derived from an EMBL/GenBank/DDBJ whole genome shotgun (WGS) entry which is preliminary data.</text>
</comment>
<sequence length="165" mass="18559">MDIGNNKMVKNFFIIISLFTIFGCGPKRSTMSPLELQSIQSKHFENDKSLVFRSVVSVFQDLGYIVESADHETGFITAKSATKSDTNFFQALGGYSSTQTTKATAFVEELRPKYTKVRLNFVQISKGSSAYGQQNQNDEPILDPKIYQNAFNKIDDAIFIRTETN</sequence>
<evidence type="ECO:0000313" key="2">
    <source>
        <dbReference type="Proteomes" id="UP000247689"/>
    </source>
</evidence>
<name>A0A318DAT5_9GAMM</name>
<dbReference type="OrthoDB" id="7062871at2"/>